<gene>
    <name evidence="2" type="ORF">GQR91_05985</name>
    <name evidence="3" type="ORF">SAMN05216557_105144</name>
</gene>
<evidence type="ECO:0000256" key="1">
    <source>
        <dbReference type="SAM" id="MobiDB-lite"/>
    </source>
</evidence>
<evidence type="ECO:0000313" key="4">
    <source>
        <dbReference type="Proteomes" id="UP000323502"/>
    </source>
</evidence>
<evidence type="ECO:0000313" key="5">
    <source>
        <dbReference type="Proteomes" id="UP000436801"/>
    </source>
</evidence>
<dbReference type="Proteomes" id="UP000323502">
    <property type="component" value="Unassembled WGS sequence"/>
</dbReference>
<reference evidence="2 5" key="2">
    <citation type="submission" date="2019-12" db="EMBL/GenBank/DDBJ databases">
        <authorList>
            <person name="Zheng J."/>
        </authorList>
    </citation>
    <scope>NUCLEOTIDE SEQUENCE [LARGE SCALE GENOMIC DNA]</scope>
    <source>
        <strain evidence="2 5">DSM 27347</strain>
    </source>
</reference>
<dbReference type="OrthoDB" id="9135221at2"/>
<organism evidence="3 4">
    <name type="scientific">Sphingomonas carotinifaciens</name>
    <dbReference type="NCBI Taxonomy" id="1166323"/>
    <lineage>
        <taxon>Bacteria</taxon>
        <taxon>Pseudomonadati</taxon>
        <taxon>Pseudomonadota</taxon>
        <taxon>Alphaproteobacteria</taxon>
        <taxon>Sphingomonadales</taxon>
        <taxon>Sphingomonadaceae</taxon>
        <taxon>Sphingomonas</taxon>
    </lineage>
</organism>
<feature type="region of interest" description="Disordered" evidence="1">
    <location>
        <begin position="215"/>
        <end position="240"/>
    </location>
</feature>
<dbReference type="AlphaFoldDB" id="A0A1G7NFC9"/>
<dbReference type="EMBL" id="FNBI01000005">
    <property type="protein sequence ID" value="SDF72676.1"/>
    <property type="molecule type" value="Genomic_DNA"/>
</dbReference>
<accession>A0A1G7NFC9</accession>
<evidence type="ECO:0000313" key="2">
    <source>
        <dbReference type="EMBL" id="MWC43212.1"/>
    </source>
</evidence>
<dbReference type="EMBL" id="WSUT01000005">
    <property type="protein sequence ID" value="MWC43212.1"/>
    <property type="molecule type" value="Genomic_DNA"/>
</dbReference>
<feature type="compositionally biased region" description="Basic and acidic residues" evidence="1">
    <location>
        <begin position="215"/>
        <end position="225"/>
    </location>
</feature>
<dbReference type="RefSeq" id="WP_149682739.1">
    <property type="nucleotide sequence ID" value="NZ_FNBI01000005.1"/>
</dbReference>
<evidence type="ECO:0000313" key="3">
    <source>
        <dbReference type="EMBL" id="SDF72676.1"/>
    </source>
</evidence>
<keyword evidence="4" id="KW-1185">Reference proteome</keyword>
<proteinExistence type="predicted"/>
<dbReference type="Proteomes" id="UP000436801">
    <property type="component" value="Unassembled WGS sequence"/>
</dbReference>
<protein>
    <submittedName>
        <fullName evidence="3">Uncharacterized protein</fullName>
    </submittedName>
</protein>
<reference evidence="3 4" key="1">
    <citation type="submission" date="2016-10" db="EMBL/GenBank/DDBJ databases">
        <authorList>
            <person name="Varghese N."/>
            <person name="Submissions S."/>
        </authorList>
    </citation>
    <scope>NUCLEOTIDE SEQUENCE [LARGE SCALE GENOMIC DNA]</scope>
    <source>
        <strain evidence="3 4">S7-754</strain>
    </source>
</reference>
<name>A0A1G7NFC9_9SPHN</name>
<sequence length="240" mass="26305">MPKKSRNEITITDAPRSMTRTMAGGGDLVQVDAVFHVPAVHPDGSGPWSEEADKISWTDMPTGYGCIMRRSPLGKYLAGYVSVPPGHPMFGRGTGSLDDLLIGVHGGIDYAAACRASEPEEVSICHPSGREKRERIVSRSSRQTVYENEAAKGQGHADAWWFGFSCNQIGDVLPDASYDRQKKQEQLIGGVEPIYRTEAYVYRECVRLAAQLKAIEEGRDPRDADPGPSTSSHDPYRPRG</sequence>